<name>A0A5B7CNL1_PORTR</name>
<feature type="region of interest" description="Disordered" evidence="1">
    <location>
        <begin position="1"/>
        <end position="42"/>
    </location>
</feature>
<gene>
    <name evidence="2" type="ORF">E2C01_003776</name>
</gene>
<keyword evidence="3" id="KW-1185">Reference proteome</keyword>
<comment type="caution">
    <text evidence="2">The sequence shown here is derived from an EMBL/GenBank/DDBJ whole genome shotgun (WGS) entry which is preliminary data.</text>
</comment>
<dbReference type="EMBL" id="VSRR010000146">
    <property type="protein sequence ID" value="MPC11120.1"/>
    <property type="molecule type" value="Genomic_DNA"/>
</dbReference>
<dbReference type="Proteomes" id="UP000324222">
    <property type="component" value="Unassembled WGS sequence"/>
</dbReference>
<proteinExistence type="predicted"/>
<evidence type="ECO:0000256" key="1">
    <source>
        <dbReference type="SAM" id="MobiDB-lite"/>
    </source>
</evidence>
<evidence type="ECO:0000313" key="2">
    <source>
        <dbReference type="EMBL" id="MPC11120.1"/>
    </source>
</evidence>
<organism evidence="2 3">
    <name type="scientific">Portunus trituberculatus</name>
    <name type="common">Swimming crab</name>
    <name type="synonym">Neptunus trituberculatus</name>
    <dbReference type="NCBI Taxonomy" id="210409"/>
    <lineage>
        <taxon>Eukaryota</taxon>
        <taxon>Metazoa</taxon>
        <taxon>Ecdysozoa</taxon>
        <taxon>Arthropoda</taxon>
        <taxon>Crustacea</taxon>
        <taxon>Multicrustacea</taxon>
        <taxon>Malacostraca</taxon>
        <taxon>Eumalacostraca</taxon>
        <taxon>Eucarida</taxon>
        <taxon>Decapoda</taxon>
        <taxon>Pleocyemata</taxon>
        <taxon>Brachyura</taxon>
        <taxon>Eubrachyura</taxon>
        <taxon>Portunoidea</taxon>
        <taxon>Portunidae</taxon>
        <taxon>Portuninae</taxon>
        <taxon>Portunus</taxon>
    </lineage>
</organism>
<reference evidence="2 3" key="1">
    <citation type="submission" date="2019-05" db="EMBL/GenBank/DDBJ databases">
        <title>Another draft genome of Portunus trituberculatus and its Hox gene families provides insights of decapod evolution.</title>
        <authorList>
            <person name="Jeong J.-H."/>
            <person name="Song I."/>
            <person name="Kim S."/>
            <person name="Choi T."/>
            <person name="Kim D."/>
            <person name="Ryu S."/>
            <person name="Kim W."/>
        </authorList>
    </citation>
    <scope>NUCLEOTIDE SEQUENCE [LARGE SCALE GENOMIC DNA]</scope>
    <source>
        <tissue evidence="2">Muscle</tissue>
    </source>
</reference>
<protein>
    <submittedName>
        <fullName evidence="2">Uncharacterized protein</fullName>
    </submittedName>
</protein>
<feature type="compositionally biased region" description="Polar residues" evidence="1">
    <location>
        <begin position="1"/>
        <end position="25"/>
    </location>
</feature>
<dbReference type="AlphaFoldDB" id="A0A5B7CNL1"/>
<evidence type="ECO:0000313" key="3">
    <source>
        <dbReference type="Proteomes" id="UP000324222"/>
    </source>
</evidence>
<accession>A0A5B7CNL1</accession>
<sequence>MEGTANIMTDTSPTHHSITAFLQNTHGDHGGGEEPPGEELEEDDHQCMIHTRLPDAGALKHKGHHRLYWEQDQEQE</sequence>